<organism evidence="1 2">
    <name type="scientific">Pseudomonas helleri</name>
    <dbReference type="NCBI Taxonomy" id="1608996"/>
    <lineage>
        <taxon>Bacteria</taxon>
        <taxon>Pseudomonadati</taxon>
        <taxon>Pseudomonadota</taxon>
        <taxon>Gammaproteobacteria</taxon>
        <taxon>Pseudomonadales</taxon>
        <taxon>Pseudomonadaceae</taxon>
        <taxon>Pseudomonas</taxon>
    </lineage>
</organism>
<sequence>MSSKKMIYLDYNLFESYRQNDLAGLRVAVDAIKDKHILPYSPAHMEDLASSLMWKEHSETEIKSLMARSEERLENIIKISKMVEVFPAPSHQPTQVIQEHPGECLLRVLKHFDRNEFLEVRESNLLKGLKASDADGKRASQISNLPVDFLSSPEYDAAILERYAAEWELMQKKKEAGLENLKWPEISKSHEVLEHVFEVLMNYLEEIRFRPEDVKLSRSRMHDVTHSIYATKADYFITGDDRFYHKARAVYDYLGVPTKVLSRKEFLKPGGLSFE</sequence>
<proteinExistence type="predicted"/>
<dbReference type="RefSeq" id="WP_153326578.1">
    <property type="nucleotide sequence ID" value="NZ_WIWI01000005.1"/>
</dbReference>
<evidence type="ECO:0000313" key="2">
    <source>
        <dbReference type="Proteomes" id="UP000489190"/>
    </source>
</evidence>
<reference evidence="1 2" key="1">
    <citation type="submission" date="2019-10" db="EMBL/GenBank/DDBJ databases">
        <title>Evaluation of single-gene subtyping targets for Pseudomonas.</title>
        <authorList>
            <person name="Reichler S.J."/>
            <person name="Orsi R.H."/>
            <person name="Wiedmann M."/>
            <person name="Martin N.H."/>
            <person name="Murphy S.I."/>
        </authorList>
    </citation>
    <scope>NUCLEOTIDE SEQUENCE [LARGE SCALE GENOMIC DNA]</scope>
    <source>
        <strain evidence="1 2">FSL R10-3254</strain>
    </source>
</reference>
<gene>
    <name evidence="1" type="ORF">GHO39_02505</name>
</gene>
<dbReference type="EMBL" id="WIWI01000005">
    <property type="protein sequence ID" value="MQT88035.1"/>
    <property type="molecule type" value="Genomic_DNA"/>
</dbReference>
<dbReference type="AlphaFoldDB" id="A0A7X1XAL6"/>
<evidence type="ECO:0000313" key="1">
    <source>
        <dbReference type="EMBL" id="MQT88035.1"/>
    </source>
</evidence>
<protein>
    <submittedName>
        <fullName evidence="1">Uncharacterized protein</fullName>
    </submittedName>
</protein>
<name>A0A7X1XAL6_9PSED</name>
<comment type="caution">
    <text evidence="1">The sequence shown here is derived from an EMBL/GenBank/DDBJ whole genome shotgun (WGS) entry which is preliminary data.</text>
</comment>
<dbReference type="Proteomes" id="UP000489190">
    <property type="component" value="Unassembled WGS sequence"/>
</dbReference>
<accession>A0A7X1XAL6</accession>